<organism evidence="1 4">
    <name type="scientific">Adineta steineri</name>
    <dbReference type="NCBI Taxonomy" id="433720"/>
    <lineage>
        <taxon>Eukaryota</taxon>
        <taxon>Metazoa</taxon>
        <taxon>Spiralia</taxon>
        <taxon>Gnathifera</taxon>
        <taxon>Rotifera</taxon>
        <taxon>Eurotatoria</taxon>
        <taxon>Bdelloidea</taxon>
        <taxon>Adinetida</taxon>
        <taxon>Adinetidae</taxon>
        <taxon>Adineta</taxon>
    </lineage>
</organism>
<protein>
    <submittedName>
        <fullName evidence="1">Uncharacterized protein</fullName>
    </submittedName>
</protein>
<dbReference type="Proteomes" id="UP000663832">
    <property type="component" value="Unassembled WGS sequence"/>
</dbReference>
<evidence type="ECO:0000313" key="2">
    <source>
        <dbReference type="EMBL" id="CAF1267304.1"/>
    </source>
</evidence>
<dbReference type="Proteomes" id="UP000663877">
    <property type="component" value="Unassembled WGS sequence"/>
</dbReference>
<proteinExistence type="predicted"/>
<reference evidence="1" key="1">
    <citation type="submission" date="2021-02" db="EMBL/GenBank/DDBJ databases">
        <authorList>
            <person name="Nowell W R."/>
        </authorList>
    </citation>
    <scope>NUCLEOTIDE SEQUENCE</scope>
</reference>
<evidence type="ECO:0000313" key="4">
    <source>
        <dbReference type="Proteomes" id="UP000663877"/>
    </source>
</evidence>
<dbReference type="EMBL" id="CAJNOI010000079">
    <property type="protein sequence ID" value="CAF1018443.1"/>
    <property type="molecule type" value="Genomic_DNA"/>
</dbReference>
<dbReference type="OrthoDB" id="10103967at2759"/>
<comment type="caution">
    <text evidence="1">The sequence shown here is derived from an EMBL/GenBank/DDBJ whole genome shotgun (WGS) entry which is preliminary data.</text>
</comment>
<evidence type="ECO:0000313" key="3">
    <source>
        <dbReference type="Proteomes" id="UP000663832"/>
    </source>
</evidence>
<accession>A0A814I300</accession>
<name>A0A814I300_9BILA</name>
<keyword evidence="3" id="KW-1185">Reference proteome</keyword>
<sequence length="104" mass="12623">MLEHVEYILKHTPNLTDLFLWGSWHLLDAKKWESLLSTYCPKLLKFKFSYAGYTFWDDDFIEAAHNLRQDFATRRFWIERNVTITFDADYEHILVRLSIQNINH</sequence>
<gene>
    <name evidence="1" type="ORF">BJG266_LOCUS16864</name>
    <name evidence="2" type="ORF">QVE165_LOCUS29392</name>
</gene>
<dbReference type="AlphaFoldDB" id="A0A814I300"/>
<evidence type="ECO:0000313" key="1">
    <source>
        <dbReference type="EMBL" id="CAF1018443.1"/>
    </source>
</evidence>
<dbReference type="EMBL" id="CAJNOM010000235">
    <property type="protein sequence ID" value="CAF1267304.1"/>
    <property type="molecule type" value="Genomic_DNA"/>
</dbReference>